<feature type="domain" description="Serpin" evidence="3">
    <location>
        <begin position="1"/>
        <end position="148"/>
    </location>
</feature>
<accession>A0AAW0XJM3</accession>
<organism evidence="4 5">
    <name type="scientific">Cherax quadricarinatus</name>
    <name type="common">Australian red claw crayfish</name>
    <dbReference type="NCBI Taxonomy" id="27406"/>
    <lineage>
        <taxon>Eukaryota</taxon>
        <taxon>Metazoa</taxon>
        <taxon>Ecdysozoa</taxon>
        <taxon>Arthropoda</taxon>
        <taxon>Crustacea</taxon>
        <taxon>Multicrustacea</taxon>
        <taxon>Malacostraca</taxon>
        <taxon>Eumalacostraca</taxon>
        <taxon>Eucarida</taxon>
        <taxon>Decapoda</taxon>
        <taxon>Pleocyemata</taxon>
        <taxon>Astacidea</taxon>
        <taxon>Parastacoidea</taxon>
        <taxon>Parastacidae</taxon>
        <taxon>Cherax</taxon>
    </lineage>
</organism>
<dbReference type="InterPro" id="IPR023796">
    <property type="entry name" value="Serpin_dom"/>
</dbReference>
<keyword evidence="2" id="KW-0722">Serine protease inhibitor</keyword>
<dbReference type="InterPro" id="IPR042185">
    <property type="entry name" value="Serpin_sf_2"/>
</dbReference>
<protein>
    <recommendedName>
        <fullName evidence="3">Serpin domain-containing protein</fullName>
    </recommendedName>
</protein>
<dbReference type="PANTHER" id="PTHR11461">
    <property type="entry name" value="SERINE PROTEASE INHIBITOR, SERPIN"/>
    <property type="match status" value="1"/>
</dbReference>
<dbReference type="InterPro" id="IPR036186">
    <property type="entry name" value="Serpin_sf"/>
</dbReference>
<reference evidence="4 5" key="1">
    <citation type="journal article" date="2024" name="BMC Genomics">
        <title>Genome assembly of redclaw crayfish (Cherax quadricarinatus) provides insights into its immune adaptation and hypoxia tolerance.</title>
        <authorList>
            <person name="Liu Z."/>
            <person name="Zheng J."/>
            <person name="Li H."/>
            <person name="Fang K."/>
            <person name="Wang S."/>
            <person name="He J."/>
            <person name="Zhou D."/>
            <person name="Weng S."/>
            <person name="Chi M."/>
            <person name="Gu Z."/>
            <person name="He J."/>
            <person name="Li F."/>
            <person name="Wang M."/>
        </authorList>
    </citation>
    <scope>NUCLEOTIDE SEQUENCE [LARGE SCALE GENOMIC DNA]</scope>
    <source>
        <strain evidence="4">ZL_2023a</strain>
    </source>
</reference>
<dbReference type="Gene3D" id="2.30.39.10">
    <property type="entry name" value="Alpha-1-antitrypsin, domain 1"/>
    <property type="match status" value="1"/>
</dbReference>
<proteinExistence type="predicted"/>
<keyword evidence="5" id="KW-1185">Reference proteome</keyword>
<dbReference type="AlphaFoldDB" id="A0AAW0XJM3"/>
<dbReference type="Proteomes" id="UP001445076">
    <property type="component" value="Unassembled WGS sequence"/>
</dbReference>
<evidence type="ECO:0000256" key="2">
    <source>
        <dbReference type="ARBA" id="ARBA00022900"/>
    </source>
</evidence>
<dbReference type="InterPro" id="IPR042178">
    <property type="entry name" value="Serpin_sf_1"/>
</dbReference>
<dbReference type="PROSITE" id="PS00284">
    <property type="entry name" value="SERPIN"/>
    <property type="match status" value="1"/>
</dbReference>
<evidence type="ECO:0000259" key="3">
    <source>
        <dbReference type="Pfam" id="PF00079"/>
    </source>
</evidence>
<dbReference type="EMBL" id="JARKIK010000037">
    <property type="protein sequence ID" value="KAK8739416.1"/>
    <property type="molecule type" value="Genomic_DNA"/>
</dbReference>
<name>A0AAW0XJM3_CHEQU</name>
<dbReference type="Gene3D" id="3.30.497.10">
    <property type="entry name" value="Antithrombin, subunit I, domain 2"/>
    <property type="match status" value="1"/>
</dbReference>
<dbReference type="InterPro" id="IPR000215">
    <property type="entry name" value="Serpin_fam"/>
</dbReference>
<evidence type="ECO:0000256" key="1">
    <source>
        <dbReference type="ARBA" id="ARBA00022690"/>
    </source>
</evidence>
<dbReference type="GO" id="GO:0004867">
    <property type="term" value="F:serine-type endopeptidase inhibitor activity"/>
    <property type="evidence" value="ECO:0007669"/>
    <property type="project" value="UniProtKB-KW"/>
</dbReference>
<dbReference type="PANTHER" id="PTHR11461:SF278">
    <property type="entry name" value="SERINE PROTEASE INHIBITOR 88EA"/>
    <property type="match status" value="1"/>
</dbReference>
<feature type="non-terminal residue" evidence="4">
    <location>
        <position position="148"/>
    </location>
</feature>
<feature type="non-terminal residue" evidence="4">
    <location>
        <position position="1"/>
    </location>
</feature>
<evidence type="ECO:0000313" key="5">
    <source>
        <dbReference type="Proteomes" id="UP001445076"/>
    </source>
</evidence>
<dbReference type="InterPro" id="IPR023795">
    <property type="entry name" value="Serpin_CS"/>
</dbReference>
<dbReference type="GO" id="GO:0005615">
    <property type="term" value="C:extracellular space"/>
    <property type="evidence" value="ECO:0007669"/>
    <property type="project" value="InterPro"/>
</dbReference>
<keyword evidence="1" id="KW-0646">Protease inhibitor</keyword>
<dbReference type="SUPFAM" id="SSF56574">
    <property type="entry name" value="Serpins"/>
    <property type="match status" value="1"/>
</dbReference>
<evidence type="ECO:0000313" key="4">
    <source>
        <dbReference type="EMBL" id="KAK8739416.1"/>
    </source>
</evidence>
<sequence>SMIVLLPYENSVASLDTMLQRLNEDTLSAVVQSLKREKVVLNIPKFKLEYKITDQLIEALQRLGINDLFTGDADLSNYVPGGKLRGQKGIHKAMVEVNEEGSEAAAATGIILPFIRPGFQPRPREFICDHPFLFFIYDNQTRNIPFMG</sequence>
<comment type="caution">
    <text evidence="4">The sequence shown here is derived from an EMBL/GenBank/DDBJ whole genome shotgun (WGS) entry which is preliminary data.</text>
</comment>
<dbReference type="Pfam" id="PF00079">
    <property type="entry name" value="Serpin"/>
    <property type="match status" value="1"/>
</dbReference>
<gene>
    <name evidence="4" type="ORF">OTU49_003622</name>
</gene>